<feature type="region of interest" description="Disordered" evidence="2">
    <location>
        <begin position="1270"/>
        <end position="1302"/>
    </location>
</feature>
<feature type="compositionally biased region" description="Polar residues" evidence="2">
    <location>
        <begin position="273"/>
        <end position="282"/>
    </location>
</feature>
<feature type="compositionally biased region" description="Basic and acidic residues" evidence="2">
    <location>
        <begin position="438"/>
        <end position="450"/>
    </location>
</feature>
<comment type="caution">
    <text evidence="3">The sequence shown here is derived from an EMBL/GenBank/DDBJ whole genome shotgun (WGS) entry which is preliminary data.</text>
</comment>
<feature type="coiled-coil region" evidence="1">
    <location>
        <begin position="899"/>
        <end position="1103"/>
    </location>
</feature>
<feature type="compositionally biased region" description="Polar residues" evidence="2">
    <location>
        <begin position="1161"/>
        <end position="1174"/>
    </location>
</feature>
<feature type="region of interest" description="Disordered" evidence="2">
    <location>
        <begin position="85"/>
        <end position="111"/>
    </location>
</feature>
<dbReference type="EMBL" id="VSWD01000008">
    <property type="protein sequence ID" value="KAK3095311.1"/>
    <property type="molecule type" value="Genomic_DNA"/>
</dbReference>
<feature type="compositionally biased region" description="Low complexity" evidence="2">
    <location>
        <begin position="499"/>
        <end position="509"/>
    </location>
</feature>
<feature type="region of interest" description="Disordered" evidence="2">
    <location>
        <begin position="172"/>
        <end position="208"/>
    </location>
</feature>
<feature type="compositionally biased region" description="Polar residues" evidence="2">
    <location>
        <begin position="22"/>
        <end position="50"/>
    </location>
</feature>
<organism evidence="3 4">
    <name type="scientific">Pinctada imbricata</name>
    <name type="common">Atlantic pearl-oyster</name>
    <name type="synonym">Pinctada martensii</name>
    <dbReference type="NCBI Taxonomy" id="66713"/>
    <lineage>
        <taxon>Eukaryota</taxon>
        <taxon>Metazoa</taxon>
        <taxon>Spiralia</taxon>
        <taxon>Lophotrochozoa</taxon>
        <taxon>Mollusca</taxon>
        <taxon>Bivalvia</taxon>
        <taxon>Autobranchia</taxon>
        <taxon>Pteriomorphia</taxon>
        <taxon>Pterioida</taxon>
        <taxon>Pterioidea</taxon>
        <taxon>Pteriidae</taxon>
        <taxon>Pinctada</taxon>
    </lineage>
</organism>
<evidence type="ECO:0000313" key="4">
    <source>
        <dbReference type="Proteomes" id="UP001186944"/>
    </source>
</evidence>
<keyword evidence="1" id="KW-0175">Coiled coil</keyword>
<name>A0AA89BUP1_PINIB</name>
<feature type="region of interest" description="Disordered" evidence="2">
    <location>
        <begin position="1"/>
        <end position="73"/>
    </location>
</feature>
<keyword evidence="4" id="KW-1185">Reference proteome</keyword>
<evidence type="ECO:0000256" key="2">
    <source>
        <dbReference type="SAM" id="MobiDB-lite"/>
    </source>
</evidence>
<feature type="compositionally biased region" description="Low complexity" evidence="2">
    <location>
        <begin position="532"/>
        <end position="541"/>
    </location>
</feature>
<feature type="region of interest" description="Disordered" evidence="2">
    <location>
        <begin position="532"/>
        <end position="564"/>
    </location>
</feature>
<dbReference type="PANTHER" id="PTHR34439">
    <property type="entry name" value="CENTROBIN"/>
    <property type="match status" value="1"/>
</dbReference>
<feature type="compositionally biased region" description="Polar residues" evidence="2">
    <location>
        <begin position="1270"/>
        <end position="1294"/>
    </location>
</feature>
<protein>
    <submittedName>
        <fullName evidence="3">Uncharacterized protein</fullName>
    </submittedName>
</protein>
<accession>A0AA89BUP1</accession>
<gene>
    <name evidence="3" type="ORF">FSP39_013099</name>
</gene>
<evidence type="ECO:0000313" key="3">
    <source>
        <dbReference type="EMBL" id="KAK3095311.1"/>
    </source>
</evidence>
<dbReference type="GO" id="GO:0005813">
    <property type="term" value="C:centrosome"/>
    <property type="evidence" value="ECO:0007669"/>
    <property type="project" value="TreeGrafter"/>
</dbReference>
<dbReference type="InterPro" id="IPR038923">
    <property type="entry name" value="Centrobin"/>
</dbReference>
<evidence type="ECO:0000256" key="1">
    <source>
        <dbReference type="SAM" id="Coils"/>
    </source>
</evidence>
<feature type="compositionally biased region" description="Polar residues" evidence="2">
    <location>
        <begin position="182"/>
        <end position="197"/>
    </location>
</feature>
<feature type="compositionally biased region" description="Polar residues" evidence="2">
    <location>
        <begin position="455"/>
        <end position="479"/>
    </location>
</feature>
<dbReference type="GO" id="GO:0051299">
    <property type="term" value="P:centrosome separation"/>
    <property type="evidence" value="ECO:0007669"/>
    <property type="project" value="TreeGrafter"/>
</dbReference>
<dbReference type="Proteomes" id="UP001186944">
    <property type="component" value="Unassembled WGS sequence"/>
</dbReference>
<feature type="coiled-coil region" evidence="1">
    <location>
        <begin position="756"/>
        <end position="829"/>
    </location>
</feature>
<feature type="compositionally biased region" description="Basic and acidic residues" evidence="2">
    <location>
        <begin position="1237"/>
        <end position="1247"/>
    </location>
</feature>
<feature type="compositionally biased region" description="Basic and acidic residues" evidence="2">
    <location>
        <begin position="542"/>
        <end position="561"/>
    </location>
</feature>
<dbReference type="GO" id="GO:1902410">
    <property type="term" value="P:mitotic cytokinetic process"/>
    <property type="evidence" value="ECO:0007669"/>
    <property type="project" value="TreeGrafter"/>
</dbReference>
<feature type="compositionally biased region" description="Polar residues" evidence="2">
    <location>
        <begin position="1212"/>
        <end position="1232"/>
    </location>
</feature>
<reference evidence="3" key="1">
    <citation type="submission" date="2019-08" db="EMBL/GenBank/DDBJ databases">
        <title>The improved chromosome-level genome for the pearl oyster Pinctada fucata martensii using PacBio sequencing and Hi-C.</title>
        <authorList>
            <person name="Zheng Z."/>
        </authorList>
    </citation>
    <scope>NUCLEOTIDE SEQUENCE</scope>
    <source>
        <strain evidence="3">ZZ-2019</strain>
        <tissue evidence="3">Adductor muscle</tissue>
    </source>
</reference>
<feature type="region of interest" description="Disordered" evidence="2">
    <location>
        <begin position="273"/>
        <end position="306"/>
    </location>
</feature>
<feature type="region of interest" description="Disordered" evidence="2">
    <location>
        <begin position="407"/>
        <end position="510"/>
    </location>
</feature>
<feature type="region of interest" description="Disordered" evidence="2">
    <location>
        <begin position="1212"/>
        <end position="1247"/>
    </location>
</feature>
<dbReference type="GO" id="GO:1902017">
    <property type="term" value="P:regulation of cilium assembly"/>
    <property type="evidence" value="ECO:0007669"/>
    <property type="project" value="InterPro"/>
</dbReference>
<dbReference type="GO" id="GO:0007099">
    <property type="term" value="P:centriole replication"/>
    <property type="evidence" value="ECO:0007669"/>
    <property type="project" value="InterPro"/>
</dbReference>
<dbReference type="PANTHER" id="PTHR34439:SF1">
    <property type="entry name" value="CENTROBIN"/>
    <property type="match status" value="1"/>
</dbReference>
<feature type="compositionally biased region" description="Acidic residues" evidence="2">
    <location>
        <begin position="1"/>
        <end position="15"/>
    </location>
</feature>
<proteinExistence type="predicted"/>
<dbReference type="GO" id="GO:0005814">
    <property type="term" value="C:centriole"/>
    <property type="evidence" value="ECO:0007669"/>
    <property type="project" value="TreeGrafter"/>
</dbReference>
<feature type="compositionally biased region" description="Basic and acidic residues" evidence="2">
    <location>
        <begin position="172"/>
        <end position="181"/>
    </location>
</feature>
<sequence length="1327" mass="150820">MDERDSLEEEEEEEFTGPILINRNTDQQVTNQLINSLRNQNNTQAAQPLMQTGPFDPSANGDGPCSNSPQGDGGVTNVVSVEGCTGTGKNGRSPYKRSGPDGSPAFDSSHGFLPAVSDNESVVFRPIGQLDFSALDDTGSRIESNLPSEYLAHGTMGGQLQYMFEHRQEVYGSHDLEEDSRGQSPANNFYTLANSQTGSGGSDGELDSRVIFSPLRGSRDQSAVADGSGISFENNNSNQQVIHQNDMFEDSLNENVHQGLSSPYQNQRQNLNSHLGRINSNPDSDDGFVSPKLSSECSNDRSPRNIVSPSKRVVSVSIPQVGSVTSPEYTASPEQNIVDRQQNINTHPSNQVQQNTTNDRDSDLHVPVNAAWEIPISDVNTHQGHHAKEVKAGQRVASQKKPFISSVKSDIDSYHPKVPAHLPEMSKRDSSLPRPKTKGSDVRPTADHRNFGRGQHTQRPVTQGQGQRSGTEEQQQSGVQERKFVGPIPSHAESRIQARRNNANSNMSSDKMYNKIGTKQGQNVREQSVYQRGQGQQSRGQGAREFHEAARQNAKHQERSPTHPAANVVTQVQQYGTDVEEQNANLMNKSSEDVRGMEEVRSQLQNMLKFSADISGPQNFNYGHQMDLPPENMQFPMDFSMLSGKDNENVSDLLENFPSFTSHMWSDTSNLNRSDSSLQAENNRLREVLEKERFRRKHCEQYIQRLNVKLLETQQQVAVAVSTDKRKDIMIEQLDKQLAKVVEGWKKRDEQKELLLNEVKREKGKVEEQLSKQQEMIQNFEKDMAEAVNQLRSEKEEASMQLEQLKIKVSEADRAKDHAEEMYEAEKEKGQLVKQEWDHMKESQDKGRLVKQEWDHMKESQDHLEKKSNNYRIGSERYVIMYEKGRLVKQEWDHMKESQDHSEKKVKQLQDRIRKEQDEWFKREQELLRKIEEVSENNQKILEQERSKSDEASNKCKEIEDSLHTTQTELRRKDMDLDAAIREKESLKVEMGIMEAKFESAQRSLEADLHSHMEKEIAEQIADVQKRMEESENELRVSHRQQIKELNQRYARDMEKNMAKFHEDQKNKEEEYRKLSLEYEKKLQEQRNEISRLQSIKQKLESQRSEILMKLQHLMQSQWNEAVQLLANTPQRKTLHSSFTTQGSSVGNVTFGGVHDGGFPVTSSPGKDSTTSGQPHVEPPSVSDLTASLHMQQFMQSMSQPALFGMSSILSGTTQDKQDHGTSPPSQPTNDGSHVPYHPEKPKTGRMYDENTEITNTSLDSMDHQVHKWLQSSHGGPNTHKTQNHSNTVPNHTQFSERDVDNQHQQFVYRGESQPFVPQSPDWACSD</sequence>
<feature type="region of interest" description="Disordered" evidence="2">
    <location>
        <begin position="1156"/>
        <end position="1182"/>
    </location>
</feature>